<dbReference type="Gene3D" id="2.60.40.10">
    <property type="entry name" value="Immunoglobulins"/>
    <property type="match status" value="2"/>
</dbReference>
<dbReference type="Gene3D" id="2.60.40.1180">
    <property type="entry name" value="Golgi alpha-mannosidase II"/>
    <property type="match status" value="1"/>
</dbReference>
<dbReference type="GO" id="GO:0030246">
    <property type="term" value="F:carbohydrate binding"/>
    <property type="evidence" value="ECO:0007669"/>
    <property type="project" value="InterPro"/>
</dbReference>
<dbReference type="STRING" id="692418.SAMN04488029_3561"/>
<evidence type="ECO:0000313" key="3">
    <source>
        <dbReference type="EMBL" id="SMD37960.1"/>
    </source>
</evidence>
<protein>
    <submittedName>
        <fullName evidence="3">Por secretion system C-terminal sorting domain-containing protein</fullName>
    </submittedName>
</protein>
<dbReference type="Gene3D" id="2.80.10.50">
    <property type="match status" value="1"/>
</dbReference>
<proteinExistence type="predicted"/>
<sequence>MKHKNKTIIDGNRHAYYFPNKVSTMLLFVAVLLTSLGVMAQDPPQYGTPFQGVPHRMDANIYQMNLREYSSSRDIAGARANLQRVSDLGINVLYLMPIFPLGVENNPDGSPYSHKDLKSIAPDLGTLNDLRGLVEDAHNLGMSVIIDWVANQTAWDHPWITQHPDWYHQDGSGNIEYPCPDPGNYCFTDVAWLDLDNSAASAAMIDAMRYWIFAANVDGFRFDWADKAPPAFWTNAVSNLRGISSHDLLLLAEGSNEGASTGCTPFCGDNEPGYHYGNGFDYIFGTNFYWNVMKKVWDSGEPVTNLDGVTTGEYIGADPTQLVARYLSNHDDYNAEGSPFSFLQGGRAGVMAAFALATYHRSVPFIYNGMEVGNTNPLPYPWNSGTINWTQDLTVYSEMQTMLTARNNSEALRRGLPVSYINPDGSNPNVFAFTKESGGEKVAILINPRGGSSSFTIPAGMAGTYNDIFTPGGSSVSWTTGQNVTLDPYEYIVLTNANVPVVEVTGISVSPTSATINEGLTQAITPSIQPANATNRNVTWSSSNPGVATVSAGGVVTGISVGTATITVTTEDGDYQASTTVTVNPATTFTVHFYTPSTWTSTNIYYWDAEPTGVLPNATWPGVAMTAEGGDWYAHTFTNISSTNLIFNGGNDDDKTENLTRNGTDGWYLDGVWYNSQPDVINVTGVSVSPGNSTIDLGTTLQLSASVSPSNANNQAVIWSSSSTAIATVDANGLVTGVGAGTASITATTLDGGFTDSSLVTVDAGPGVPIPGTIQAESWTAMSGVQTEATTDTGGGTNVGWIDAGDWIDYNVNVTEAGGYAVDFRVASGASGGTLELRNSSGTTLCSVTFGGTGGWQSWTTVSADANLSAGTQTLRIYAASSGINLNWIEFSPTTVPSSLAVSPSSLSVGSTSGNSTINVTSNVNWTVSDNQSWISTSTTSGTNNGSFTISVSANSGSARTGSVTVSGDGITRTISVLQSGAGATGVDLPGIVQAEDWDAMSGVQTEGTSDAGGGLNVGWINAGDWMDYNVNVVTAGVYTVSFRMASGAGGGTMELRNSAGATLGSATVGGTGGWQNWTTVTTTATLTAGSQTIRLYAASSDFNINWVQFDEQIGGGSGFYIVNRWQGTYLFDAGTNVSYGGFSTAADHQWELVDVDGHQAIQNSGTGQYMNIESLSGTVECTSISTGAWSAQWTIEDYDGHKRLKNRWQSSDYIHVENLTGSAQSGSVYEGAYSGHWSFESATGARVREAKEQIEAVQQVLLYPNPVQDVLHLKFPSTEKKSTMISILDTSGRTILSNNIVSNSTGVIDLDLSSLKRGIYVVVVNDLNEFKSFKVTKL</sequence>
<dbReference type="InterPro" id="IPR005084">
    <property type="entry name" value="CBM6"/>
</dbReference>
<dbReference type="SMART" id="SM00606">
    <property type="entry name" value="CBD_IV"/>
    <property type="match status" value="2"/>
</dbReference>
<dbReference type="Gene3D" id="3.20.20.80">
    <property type="entry name" value="Glycosidases"/>
    <property type="match status" value="1"/>
</dbReference>
<keyword evidence="4" id="KW-1185">Reference proteome</keyword>
<dbReference type="SUPFAM" id="SSF49785">
    <property type="entry name" value="Galactose-binding domain-like"/>
    <property type="match status" value="2"/>
</dbReference>
<dbReference type="InterPro" id="IPR026444">
    <property type="entry name" value="Secre_tail"/>
</dbReference>
<dbReference type="Pfam" id="PF00128">
    <property type="entry name" value="Alpha-amylase"/>
    <property type="match status" value="1"/>
</dbReference>
<evidence type="ECO:0000256" key="1">
    <source>
        <dbReference type="ARBA" id="ARBA00022729"/>
    </source>
</evidence>
<dbReference type="NCBIfam" id="TIGR04183">
    <property type="entry name" value="Por_Secre_tail"/>
    <property type="match status" value="1"/>
</dbReference>
<dbReference type="GO" id="GO:0005975">
    <property type="term" value="P:carbohydrate metabolic process"/>
    <property type="evidence" value="ECO:0007669"/>
    <property type="project" value="InterPro"/>
</dbReference>
<dbReference type="InterPro" id="IPR017853">
    <property type="entry name" value="GH"/>
</dbReference>
<dbReference type="EMBL" id="FWYF01000004">
    <property type="protein sequence ID" value="SMD37960.1"/>
    <property type="molecule type" value="Genomic_DNA"/>
</dbReference>
<dbReference type="InterPro" id="IPR013780">
    <property type="entry name" value="Glyco_hydro_b"/>
</dbReference>
<dbReference type="PROSITE" id="PS51175">
    <property type="entry name" value="CBM6"/>
    <property type="match status" value="2"/>
</dbReference>
<evidence type="ECO:0000259" key="2">
    <source>
        <dbReference type="PROSITE" id="PS51175"/>
    </source>
</evidence>
<dbReference type="Pfam" id="PF19190">
    <property type="entry name" value="BACON_2"/>
    <property type="match status" value="1"/>
</dbReference>
<dbReference type="Pfam" id="PF18962">
    <property type="entry name" value="Por_Secre_tail"/>
    <property type="match status" value="1"/>
</dbReference>
<dbReference type="InterPro" id="IPR003343">
    <property type="entry name" value="Big_2"/>
</dbReference>
<dbReference type="InterPro" id="IPR024361">
    <property type="entry name" value="BACON"/>
</dbReference>
<dbReference type="InterPro" id="IPR031965">
    <property type="entry name" value="CBM26"/>
</dbReference>
<dbReference type="InterPro" id="IPR006584">
    <property type="entry name" value="Cellulose-bd_IV"/>
</dbReference>
<dbReference type="SMART" id="SM00642">
    <property type="entry name" value="Aamy"/>
    <property type="match status" value="1"/>
</dbReference>
<dbReference type="SUPFAM" id="SSF51011">
    <property type="entry name" value="Glycosyl hydrolase domain"/>
    <property type="match status" value="1"/>
</dbReference>
<dbReference type="SUPFAM" id="SSF50370">
    <property type="entry name" value="Ricin B-like lectins"/>
    <property type="match status" value="1"/>
</dbReference>
<dbReference type="InterPro" id="IPR006047">
    <property type="entry name" value="GH13_cat_dom"/>
</dbReference>
<evidence type="ECO:0000313" key="4">
    <source>
        <dbReference type="Proteomes" id="UP000192472"/>
    </source>
</evidence>
<reference evidence="3 4" key="1">
    <citation type="submission" date="2017-04" db="EMBL/GenBank/DDBJ databases">
        <authorList>
            <person name="Afonso C.L."/>
            <person name="Miller P.J."/>
            <person name="Scott M.A."/>
            <person name="Spackman E."/>
            <person name="Goraichik I."/>
            <person name="Dimitrov K.M."/>
            <person name="Suarez D.L."/>
            <person name="Swayne D.E."/>
        </authorList>
    </citation>
    <scope>NUCLEOTIDE SEQUENCE [LARGE SCALE GENOMIC DNA]</scope>
    <source>
        <strain evidence="3 4">DSM 26133</strain>
    </source>
</reference>
<dbReference type="Proteomes" id="UP000192472">
    <property type="component" value="Unassembled WGS sequence"/>
</dbReference>
<dbReference type="Pfam" id="PF02368">
    <property type="entry name" value="Big_2"/>
    <property type="match status" value="2"/>
</dbReference>
<dbReference type="RefSeq" id="WP_084374191.1">
    <property type="nucleotide sequence ID" value="NZ_FWYF01000004.1"/>
</dbReference>
<dbReference type="InterPro" id="IPR008964">
    <property type="entry name" value="Invasin/intimin_cell_adhesion"/>
</dbReference>
<dbReference type="InterPro" id="IPR013783">
    <property type="entry name" value="Ig-like_fold"/>
</dbReference>
<name>A0A1W2GMR2_REIFA</name>
<feature type="domain" description="CBM6" evidence="2">
    <location>
        <begin position="772"/>
        <end position="892"/>
    </location>
</feature>
<feature type="domain" description="CBM6" evidence="2">
    <location>
        <begin position="991"/>
        <end position="1111"/>
    </location>
</feature>
<dbReference type="Gene3D" id="2.60.40.1080">
    <property type="match status" value="2"/>
</dbReference>
<dbReference type="CDD" id="cd11313">
    <property type="entry name" value="AmyAc_arch_bac_AmyA"/>
    <property type="match status" value="1"/>
</dbReference>
<dbReference type="PANTHER" id="PTHR10357">
    <property type="entry name" value="ALPHA-AMYLASE FAMILY MEMBER"/>
    <property type="match status" value="1"/>
</dbReference>
<dbReference type="Gene3D" id="2.60.120.260">
    <property type="entry name" value="Galactose-binding domain-like"/>
    <property type="match status" value="2"/>
</dbReference>
<dbReference type="Pfam" id="PF16738">
    <property type="entry name" value="CBM26"/>
    <property type="match status" value="1"/>
</dbReference>
<dbReference type="CDD" id="cd23432">
    <property type="entry name" value="beta-trefoil_Ricin_EndoBetaGal-like"/>
    <property type="match status" value="1"/>
</dbReference>
<dbReference type="CDD" id="cd04080">
    <property type="entry name" value="CBM6_cellulase-like"/>
    <property type="match status" value="2"/>
</dbReference>
<keyword evidence="1" id="KW-0732">Signal</keyword>
<accession>A0A1W2GMR2</accession>
<dbReference type="InterPro" id="IPR008979">
    <property type="entry name" value="Galactose-bd-like_sf"/>
</dbReference>
<dbReference type="CDD" id="cd14948">
    <property type="entry name" value="BACON"/>
    <property type="match status" value="1"/>
</dbReference>
<organism evidence="3 4">
    <name type="scientific">Reichenbachiella faecimaris</name>
    <dbReference type="NCBI Taxonomy" id="692418"/>
    <lineage>
        <taxon>Bacteria</taxon>
        <taxon>Pseudomonadati</taxon>
        <taxon>Bacteroidota</taxon>
        <taxon>Cytophagia</taxon>
        <taxon>Cytophagales</taxon>
        <taxon>Reichenbachiellaceae</taxon>
        <taxon>Reichenbachiella</taxon>
    </lineage>
</organism>
<dbReference type="Pfam" id="PF03422">
    <property type="entry name" value="CBM_6"/>
    <property type="match status" value="2"/>
</dbReference>
<dbReference type="InterPro" id="IPR035992">
    <property type="entry name" value="Ricin_B-like_lectins"/>
</dbReference>
<dbReference type="SMART" id="SM00635">
    <property type="entry name" value="BID_2"/>
    <property type="match status" value="2"/>
</dbReference>
<gene>
    <name evidence="3" type="ORF">SAMN04488029_3561</name>
</gene>
<dbReference type="SUPFAM" id="SSF51445">
    <property type="entry name" value="(Trans)glycosidases"/>
    <property type="match status" value="1"/>
</dbReference>
<dbReference type="SUPFAM" id="SSF49373">
    <property type="entry name" value="Invasin/intimin cell-adhesion fragments"/>
    <property type="match status" value="2"/>
</dbReference>
<dbReference type="OrthoDB" id="9806009at2"/>